<sequence length="384" mass="43551">MNPILKYVSASPIREITDWFDTFGDITLLTIGEPDMDTPRHIVDASIRALENGETHYSNSRGDSEFRRACSDYIRRTQGLNYDYKNEVLISIGVTEGLAATLMTLTQKNDAVIVPEPYYPAYETISTFANLQFVTINTEKTNLRLTPEALNETLKNTPNAKVLILNYPSNPTGVSYNASDLEAFSEIIKNYPDLVVISDEIYSTINYTDEPHTSFAKFLPERTVLLNGLSKSFAMTGWRLGYIMAPQMYIDQIFKVHQLLVNNATRFAELGGVEALDNGDESAEAIKNVFNRRRTVLLAECQKYGFEYVEPNGAFYLFLKIPDNFKQASVDFCKGIADRYKFGFVPGEYFGKSGERYIRISYAIDEETLKQAIRSIHDFVDNML</sequence>
<evidence type="ECO:0000259" key="7">
    <source>
        <dbReference type="Pfam" id="PF00155"/>
    </source>
</evidence>
<feature type="domain" description="Aminotransferase class I/classII large" evidence="7">
    <location>
        <begin position="25"/>
        <end position="376"/>
    </location>
</feature>
<dbReference type="InterPro" id="IPR015421">
    <property type="entry name" value="PyrdxlP-dep_Trfase_major"/>
</dbReference>
<dbReference type="EC" id="2.6.1.-" evidence="6"/>
<dbReference type="InterPro" id="IPR015422">
    <property type="entry name" value="PyrdxlP-dep_Trfase_small"/>
</dbReference>
<dbReference type="GO" id="GO:0030170">
    <property type="term" value="F:pyridoxal phosphate binding"/>
    <property type="evidence" value="ECO:0007669"/>
    <property type="project" value="InterPro"/>
</dbReference>
<dbReference type="AlphaFoldDB" id="A0A3D4S5Q9"/>
<dbReference type="EMBL" id="DQHO01000032">
    <property type="protein sequence ID" value="HCS94060.1"/>
    <property type="molecule type" value="Genomic_DNA"/>
</dbReference>
<dbReference type="Gene3D" id="3.40.640.10">
    <property type="entry name" value="Type I PLP-dependent aspartate aminotransferase-like (Major domain)"/>
    <property type="match status" value="1"/>
</dbReference>
<dbReference type="GO" id="GO:0008483">
    <property type="term" value="F:transaminase activity"/>
    <property type="evidence" value="ECO:0007669"/>
    <property type="project" value="UniProtKB-KW"/>
</dbReference>
<dbReference type="SUPFAM" id="SSF53383">
    <property type="entry name" value="PLP-dependent transferases"/>
    <property type="match status" value="1"/>
</dbReference>
<evidence type="ECO:0000256" key="1">
    <source>
        <dbReference type="ARBA" id="ARBA00001933"/>
    </source>
</evidence>
<dbReference type="InterPro" id="IPR015424">
    <property type="entry name" value="PyrdxlP-dep_Trfase"/>
</dbReference>
<keyword evidence="3 6" id="KW-0032">Aminotransferase</keyword>
<keyword evidence="5" id="KW-0663">Pyridoxal phosphate</keyword>
<dbReference type="InterPro" id="IPR004838">
    <property type="entry name" value="NHTrfase_class1_PyrdxlP-BS"/>
</dbReference>
<dbReference type="PROSITE" id="PS00105">
    <property type="entry name" value="AA_TRANSFER_CLASS_1"/>
    <property type="match status" value="1"/>
</dbReference>
<keyword evidence="4 6" id="KW-0808">Transferase</keyword>
<dbReference type="PANTHER" id="PTHR46383:SF4">
    <property type="entry name" value="AMINOTRANSFERASE"/>
    <property type="match status" value="1"/>
</dbReference>
<evidence type="ECO:0000256" key="4">
    <source>
        <dbReference type="ARBA" id="ARBA00022679"/>
    </source>
</evidence>
<dbReference type="PANTHER" id="PTHR46383">
    <property type="entry name" value="ASPARTATE AMINOTRANSFERASE"/>
    <property type="match status" value="1"/>
</dbReference>
<dbReference type="STRING" id="1121105.GCA_000421665_01374"/>
<dbReference type="Gene3D" id="3.90.1150.10">
    <property type="entry name" value="Aspartate Aminotransferase, domain 1"/>
    <property type="match status" value="1"/>
</dbReference>
<comment type="caution">
    <text evidence="8">The sequence shown here is derived from an EMBL/GenBank/DDBJ whole genome shotgun (WGS) entry which is preliminary data.</text>
</comment>
<evidence type="ECO:0000256" key="5">
    <source>
        <dbReference type="ARBA" id="ARBA00022898"/>
    </source>
</evidence>
<comment type="cofactor">
    <cofactor evidence="1 6">
        <name>pyridoxal 5'-phosphate</name>
        <dbReference type="ChEBI" id="CHEBI:597326"/>
    </cofactor>
</comment>
<dbReference type="InterPro" id="IPR050596">
    <property type="entry name" value="AspAT/PAT-like"/>
</dbReference>
<dbReference type="CDD" id="cd00609">
    <property type="entry name" value="AAT_like"/>
    <property type="match status" value="1"/>
</dbReference>
<evidence type="ECO:0000256" key="6">
    <source>
        <dbReference type="RuleBase" id="RU000481"/>
    </source>
</evidence>
<accession>A0A3D4S5Q9</accession>
<protein>
    <recommendedName>
        <fullName evidence="6">Aminotransferase</fullName>
        <ecNumber evidence="6">2.6.1.-</ecNumber>
    </recommendedName>
</protein>
<dbReference type="GO" id="GO:0006520">
    <property type="term" value="P:amino acid metabolic process"/>
    <property type="evidence" value="ECO:0007669"/>
    <property type="project" value="InterPro"/>
</dbReference>
<dbReference type="Proteomes" id="UP000262195">
    <property type="component" value="Unassembled WGS sequence"/>
</dbReference>
<reference evidence="8 9" key="1">
    <citation type="journal article" date="2018" name="Nat. Biotechnol.">
        <title>A standardized bacterial taxonomy based on genome phylogeny substantially revises the tree of life.</title>
        <authorList>
            <person name="Parks D.H."/>
            <person name="Chuvochina M."/>
            <person name="Waite D.W."/>
            <person name="Rinke C."/>
            <person name="Skarshewski A."/>
            <person name="Chaumeil P.A."/>
            <person name="Hugenholtz P."/>
        </authorList>
    </citation>
    <scope>NUCLEOTIDE SEQUENCE [LARGE SCALE GENOMIC DNA]</scope>
    <source>
        <strain evidence="8">UBA11306</strain>
    </source>
</reference>
<proteinExistence type="inferred from homology"/>
<dbReference type="Pfam" id="PF00155">
    <property type="entry name" value="Aminotran_1_2"/>
    <property type="match status" value="1"/>
</dbReference>
<name>A0A3D4S5Q9_9ENTE</name>
<organism evidence="8 9">
    <name type="scientific">Bavariicoccus seileri</name>
    <dbReference type="NCBI Taxonomy" id="549685"/>
    <lineage>
        <taxon>Bacteria</taxon>
        <taxon>Bacillati</taxon>
        <taxon>Bacillota</taxon>
        <taxon>Bacilli</taxon>
        <taxon>Lactobacillales</taxon>
        <taxon>Enterococcaceae</taxon>
        <taxon>Bavariicoccus</taxon>
    </lineage>
</organism>
<dbReference type="InterPro" id="IPR004839">
    <property type="entry name" value="Aminotransferase_I/II_large"/>
</dbReference>
<comment type="similarity">
    <text evidence="2 6">Belongs to the class-I pyridoxal-phosphate-dependent aminotransferase family.</text>
</comment>
<evidence type="ECO:0000256" key="2">
    <source>
        <dbReference type="ARBA" id="ARBA00007441"/>
    </source>
</evidence>
<gene>
    <name evidence="8" type="ORF">DIW15_05070</name>
</gene>
<evidence type="ECO:0000256" key="3">
    <source>
        <dbReference type="ARBA" id="ARBA00022576"/>
    </source>
</evidence>
<evidence type="ECO:0000313" key="8">
    <source>
        <dbReference type="EMBL" id="HCS94060.1"/>
    </source>
</evidence>
<evidence type="ECO:0000313" key="9">
    <source>
        <dbReference type="Proteomes" id="UP000262195"/>
    </source>
</evidence>